<proteinExistence type="predicted"/>
<keyword evidence="3" id="KW-1185">Reference proteome</keyword>
<evidence type="ECO:0000256" key="1">
    <source>
        <dbReference type="SAM" id="Phobius"/>
    </source>
</evidence>
<feature type="transmembrane region" description="Helical" evidence="1">
    <location>
        <begin position="21"/>
        <end position="40"/>
    </location>
</feature>
<reference evidence="2 3" key="1">
    <citation type="submission" date="2013-10" db="EMBL/GenBank/DDBJ databases">
        <title>The Genome Sequence of Acinetobacter brisouii CIP 110357.</title>
        <authorList>
            <consortium name="The Broad Institute Genomics Platform"/>
            <consortium name="The Broad Institute Genome Sequencing Center for Infectious Disease"/>
            <person name="Cerqueira G."/>
            <person name="Feldgarden M."/>
            <person name="Courvalin P."/>
            <person name="Grillot-Courvalin C."/>
            <person name="Clermont D."/>
            <person name="Rocha E."/>
            <person name="Yoon E.-J."/>
            <person name="Nemec A."/>
            <person name="Young S.K."/>
            <person name="Zeng Q."/>
            <person name="Gargeya S."/>
            <person name="Fitzgerald M."/>
            <person name="Abouelleil A."/>
            <person name="Alvarado L."/>
            <person name="Berlin A.M."/>
            <person name="Chapman S.B."/>
            <person name="Gainer-Dewar J."/>
            <person name="Goldberg J."/>
            <person name="Gnerre S."/>
            <person name="Griggs A."/>
            <person name="Gujja S."/>
            <person name="Hansen M."/>
            <person name="Howarth C."/>
            <person name="Imamovic A."/>
            <person name="Ireland A."/>
            <person name="Larimer J."/>
            <person name="McCowan C."/>
            <person name="Murphy C."/>
            <person name="Pearson M."/>
            <person name="Poon T.W."/>
            <person name="Priest M."/>
            <person name="Roberts A."/>
            <person name="Saif S."/>
            <person name="Shea T."/>
            <person name="Sykes S."/>
            <person name="Wortman J."/>
            <person name="Nusbaum C."/>
            <person name="Birren B."/>
        </authorList>
    </citation>
    <scope>NUCLEOTIDE SEQUENCE [LARGE SCALE GENOMIC DNA]</scope>
    <source>
        <strain evidence="2 3">CIP 110357</strain>
    </source>
</reference>
<keyword evidence="1" id="KW-0812">Transmembrane</keyword>
<gene>
    <name evidence="2" type="ORF">P255_02956</name>
</gene>
<dbReference type="AlphaFoldDB" id="V2VIX0"/>
<accession>V2VIX0</accession>
<name>V2VIX0_9GAMM</name>
<dbReference type="EMBL" id="AYEU01000015">
    <property type="protein sequence ID" value="ESK47474.1"/>
    <property type="molecule type" value="Genomic_DNA"/>
</dbReference>
<protein>
    <submittedName>
        <fullName evidence="2">Uncharacterized protein</fullName>
    </submittedName>
</protein>
<sequence>MNNTITQNPIKFGHNLQKVDFVYYALLPFFMMAFFIIQIADFSSNLFKLLKRIAPFVFLIFITLFGMRSCLSAYEYEYNQQQIQSIKLQTLAE</sequence>
<dbReference type="Proteomes" id="UP000018418">
    <property type="component" value="Unassembled WGS sequence"/>
</dbReference>
<evidence type="ECO:0000313" key="2">
    <source>
        <dbReference type="EMBL" id="ESK47474.1"/>
    </source>
</evidence>
<organism evidence="2 3">
    <name type="scientific">Acinetobacter brisouii CIP 110357</name>
    <dbReference type="NCBI Taxonomy" id="1341683"/>
    <lineage>
        <taxon>Bacteria</taxon>
        <taxon>Pseudomonadati</taxon>
        <taxon>Pseudomonadota</taxon>
        <taxon>Gammaproteobacteria</taxon>
        <taxon>Moraxellales</taxon>
        <taxon>Moraxellaceae</taxon>
        <taxon>Acinetobacter</taxon>
    </lineage>
</organism>
<evidence type="ECO:0000313" key="3">
    <source>
        <dbReference type="Proteomes" id="UP000018418"/>
    </source>
</evidence>
<dbReference type="RefSeq" id="WP_004904530.1">
    <property type="nucleotide sequence ID" value="NZ_BBTI01000016.1"/>
</dbReference>
<keyword evidence="1" id="KW-0472">Membrane</keyword>
<dbReference type="HOGENOM" id="CLU_2393119_0_0_6"/>
<feature type="transmembrane region" description="Helical" evidence="1">
    <location>
        <begin position="52"/>
        <end position="71"/>
    </location>
</feature>
<keyword evidence="1" id="KW-1133">Transmembrane helix</keyword>
<comment type="caution">
    <text evidence="2">The sequence shown here is derived from an EMBL/GenBank/DDBJ whole genome shotgun (WGS) entry which is preliminary data.</text>
</comment>